<comment type="subcellular location">
    <subcellularLocation>
        <location evidence="1">Cell membrane</location>
        <topology evidence="1">Lipid-anchor</topology>
        <topology evidence="1">GPI-anchor</topology>
    </subcellularLocation>
</comment>
<keyword evidence="6 13" id="KW-0479">Metal-binding</keyword>
<sequence>MHSLPPLTNTVFSLSFLDDWCYSSQAKVLNCSGPEAWPGYCQTGEQSPINIITKQIKLNYSLVDFKFSGYDLKQETFIKNNGYTIKMPLPDSAKISGGGLSGTYKGVESHLHWSDSVDKGSEHTIDGKAFAMEMHVIHMKEKFANLSMALASSDRDAFAVLGFLIEASNQKHEGFQIILDALDKVSYKNGNTFTKPLSLEELLPDVKNRKKYFRYMGSLTTPDCDVKVIWTVFKTTIGLHKDQAFQLLLQDFILFHRILFRDQSCWEPSDHDALTVMWIMGKPQSGPLARCDHPPFT</sequence>
<keyword evidence="4" id="KW-1003">Cell membrane</keyword>
<dbReference type="Ensembl" id="ENSMODT00000017976.4">
    <property type="protein sequence ID" value="ENSMODP00000017648.4"/>
    <property type="gene ID" value="ENSMODG00000014115.4"/>
</dbReference>
<dbReference type="PANTHER" id="PTHR18952">
    <property type="entry name" value="CARBONIC ANHYDRASE"/>
    <property type="match status" value="1"/>
</dbReference>
<evidence type="ECO:0000256" key="13">
    <source>
        <dbReference type="RuleBase" id="RU367011"/>
    </source>
</evidence>
<dbReference type="Bgee" id="ENSMODG00000014115">
    <property type="expression patterns" value="Expressed in extraembryonic membrane and 17 other cell types or tissues"/>
</dbReference>
<evidence type="ECO:0000313" key="16">
    <source>
        <dbReference type="Proteomes" id="UP000002280"/>
    </source>
</evidence>
<evidence type="ECO:0000256" key="4">
    <source>
        <dbReference type="ARBA" id="ARBA00022475"/>
    </source>
</evidence>
<accession>F6Y4R2</accession>
<dbReference type="GO" id="GO:0008270">
    <property type="term" value="F:zinc ion binding"/>
    <property type="evidence" value="ECO:0007669"/>
    <property type="project" value="UniProtKB-UniRule"/>
</dbReference>
<comment type="subunit">
    <text evidence="3">Interacts with SLC4A4.</text>
</comment>
<evidence type="ECO:0000256" key="8">
    <source>
        <dbReference type="ARBA" id="ARBA00023180"/>
    </source>
</evidence>
<dbReference type="GeneTree" id="ENSGT00940000155690"/>
<dbReference type="FunCoup" id="F6Y4R2">
    <property type="interactions" value="117"/>
</dbReference>
<dbReference type="InterPro" id="IPR018338">
    <property type="entry name" value="Carbonic_anhydrase_a-class_CS"/>
</dbReference>
<evidence type="ECO:0000256" key="5">
    <source>
        <dbReference type="ARBA" id="ARBA00022622"/>
    </source>
</evidence>
<reference evidence="15 16" key="1">
    <citation type="journal article" date="2007" name="Nature">
        <title>Genome of the marsupial Monodelphis domestica reveals innovation in non-coding sequences.</title>
        <authorList>
            <person name="Mikkelsen T.S."/>
            <person name="Wakefield M.J."/>
            <person name="Aken B."/>
            <person name="Amemiya C.T."/>
            <person name="Chang J.L."/>
            <person name="Duke S."/>
            <person name="Garber M."/>
            <person name="Gentles A.J."/>
            <person name="Goodstadt L."/>
            <person name="Heger A."/>
            <person name="Jurka J."/>
            <person name="Kamal M."/>
            <person name="Mauceli E."/>
            <person name="Searle S.M."/>
            <person name="Sharpe T."/>
            <person name="Baker M.L."/>
            <person name="Batzer M.A."/>
            <person name="Benos P.V."/>
            <person name="Belov K."/>
            <person name="Clamp M."/>
            <person name="Cook A."/>
            <person name="Cuff J."/>
            <person name="Das R."/>
            <person name="Davidow L."/>
            <person name="Deakin J.E."/>
            <person name="Fazzari M.J."/>
            <person name="Glass J.L."/>
            <person name="Grabherr M."/>
            <person name="Greally J.M."/>
            <person name="Gu W."/>
            <person name="Hore T.A."/>
            <person name="Huttley G.A."/>
            <person name="Kleber M."/>
            <person name="Jirtle R.L."/>
            <person name="Koina E."/>
            <person name="Lee J.T."/>
            <person name="Mahony S."/>
            <person name="Marra M.A."/>
            <person name="Miller R.D."/>
            <person name="Nicholls R.D."/>
            <person name="Oda M."/>
            <person name="Papenfuss A.T."/>
            <person name="Parra Z.E."/>
            <person name="Pollock D.D."/>
            <person name="Ray D.A."/>
            <person name="Schein J.E."/>
            <person name="Speed T.P."/>
            <person name="Thompson K."/>
            <person name="VandeBerg J.L."/>
            <person name="Wade C.M."/>
            <person name="Walker J.A."/>
            <person name="Waters P.D."/>
            <person name="Webber C."/>
            <person name="Weidman J.R."/>
            <person name="Xie X."/>
            <person name="Zody M.C."/>
            <person name="Baldwin J."/>
            <person name="Abdouelleil A."/>
            <person name="Abdulkadir J."/>
            <person name="Abebe A."/>
            <person name="Abera B."/>
            <person name="Abreu J."/>
            <person name="Acer S.C."/>
            <person name="Aftuck L."/>
            <person name="Alexander A."/>
            <person name="An P."/>
            <person name="Anderson E."/>
            <person name="Anderson S."/>
            <person name="Arachi H."/>
            <person name="Azer M."/>
            <person name="Bachantsang P."/>
            <person name="Barry A."/>
            <person name="Bayul T."/>
            <person name="Berlin A."/>
            <person name="Bessette D."/>
            <person name="Bloom T."/>
            <person name="Bloom T."/>
            <person name="Boguslavskiy L."/>
            <person name="Bonnet C."/>
            <person name="Boukhgalter B."/>
            <person name="Bourzgui I."/>
            <person name="Brown A."/>
            <person name="Cahill P."/>
            <person name="Channer S."/>
            <person name="Cheshatsang Y."/>
            <person name="Chuda L."/>
            <person name="Citroen M."/>
            <person name="Collymore A."/>
            <person name="Cooke P."/>
            <person name="Costello M."/>
            <person name="D'Aco K."/>
            <person name="Daza R."/>
            <person name="De Haan G."/>
            <person name="DeGray S."/>
            <person name="DeMaso C."/>
            <person name="Dhargay N."/>
            <person name="Dooley K."/>
            <person name="Dooley E."/>
            <person name="Doricent M."/>
            <person name="Dorje P."/>
            <person name="Dorjee K."/>
            <person name="Dupes A."/>
            <person name="Elong R."/>
            <person name="Falk J."/>
            <person name="Farina A."/>
            <person name="Faro S."/>
            <person name="Ferguson D."/>
            <person name="Fisher S."/>
            <person name="Foley C.D."/>
            <person name="Franke A."/>
            <person name="Friedrich D."/>
            <person name="Gadbois L."/>
            <person name="Gearin G."/>
            <person name="Gearin C.R."/>
            <person name="Giannoukos G."/>
            <person name="Goode T."/>
            <person name="Graham J."/>
            <person name="Grandbois E."/>
            <person name="Grewal S."/>
            <person name="Gyaltsen K."/>
            <person name="Hafez N."/>
            <person name="Hagos B."/>
            <person name="Hall J."/>
            <person name="Henson C."/>
            <person name="Hollinger A."/>
            <person name="Honan T."/>
            <person name="Huard M.D."/>
            <person name="Hughes L."/>
            <person name="Hurhula B."/>
            <person name="Husby M.E."/>
            <person name="Kamat A."/>
            <person name="Kanga B."/>
            <person name="Kashin S."/>
            <person name="Khazanovich D."/>
            <person name="Kisner P."/>
            <person name="Lance K."/>
            <person name="Lara M."/>
            <person name="Lee W."/>
            <person name="Lennon N."/>
            <person name="Letendre F."/>
            <person name="LeVine R."/>
            <person name="Lipovsky A."/>
            <person name="Liu X."/>
            <person name="Liu J."/>
            <person name="Liu S."/>
            <person name="Lokyitsang T."/>
            <person name="Lokyitsang Y."/>
            <person name="Lubonja R."/>
            <person name="Lui A."/>
            <person name="MacDonald P."/>
            <person name="Magnisalis V."/>
            <person name="Maru K."/>
            <person name="Matthews C."/>
            <person name="McCusker W."/>
            <person name="McDonough S."/>
            <person name="Mehta T."/>
            <person name="Meldrim J."/>
            <person name="Meneus L."/>
            <person name="Mihai O."/>
            <person name="Mihalev A."/>
            <person name="Mihova T."/>
            <person name="Mittelman R."/>
            <person name="Mlenga V."/>
            <person name="Montmayeur A."/>
            <person name="Mulrain L."/>
            <person name="Navidi A."/>
            <person name="Naylor J."/>
            <person name="Negash T."/>
            <person name="Nguyen T."/>
            <person name="Nguyen N."/>
            <person name="Nicol R."/>
            <person name="Norbu C."/>
            <person name="Norbu N."/>
            <person name="Novod N."/>
            <person name="O'Neill B."/>
            <person name="Osman S."/>
            <person name="Markiewicz E."/>
            <person name="Oyono O.L."/>
            <person name="Patti C."/>
            <person name="Phunkhang P."/>
            <person name="Pierre F."/>
            <person name="Priest M."/>
            <person name="Raghuraman S."/>
            <person name="Rege F."/>
            <person name="Reyes R."/>
            <person name="Rise C."/>
            <person name="Rogov P."/>
            <person name="Ross K."/>
            <person name="Ryan E."/>
            <person name="Settipalli S."/>
            <person name="Shea T."/>
            <person name="Sherpa N."/>
            <person name="Shi L."/>
            <person name="Shih D."/>
            <person name="Sparrow T."/>
            <person name="Spaulding J."/>
            <person name="Stalker J."/>
            <person name="Stange-Thomann N."/>
            <person name="Stavropoulos S."/>
            <person name="Stone C."/>
            <person name="Strader C."/>
            <person name="Tesfaye S."/>
            <person name="Thomson T."/>
            <person name="Thoulutsang Y."/>
            <person name="Thoulutsang D."/>
            <person name="Topham K."/>
            <person name="Topping I."/>
            <person name="Tsamla T."/>
            <person name="Vassiliev H."/>
            <person name="Vo A."/>
            <person name="Wangchuk T."/>
            <person name="Wangdi T."/>
            <person name="Weiand M."/>
            <person name="Wilkinson J."/>
            <person name="Wilson A."/>
            <person name="Yadav S."/>
            <person name="Young G."/>
            <person name="Yu Q."/>
            <person name="Zembek L."/>
            <person name="Zhong D."/>
            <person name="Zimmer A."/>
            <person name="Zwirko Z."/>
            <person name="Jaffe D.B."/>
            <person name="Alvarez P."/>
            <person name="Brockman W."/>
            <person name="Butler J."/>
            <person name="Chin C."/>
            <person name="Gnerre S."/>
            <person name="MacCallum I."/>
            <person name="Graves J.A."/>
            <person name="Ponting C.P."/>
            <person name="Breen M."/>
            <person name="Samollow P.B."/>
            <person name="Lander E.S."/>
            <person name="Lindblad-Toh K."/>
        </authorList>
    </citation>
    <scope>NUCLEOTIDE SEQUENCE [LARGE SCALE GENOMIC DNA]</scope>
</reference>
<evidence type="ECO:0000256" key="11">
    <source>
        <dbReference type="ARBA" id="ARBA00045603"/>
    </source>
</evidence>
<evidence type="ECO:0000256" key="1">
    <source>
        <dbReference type="ARBA" id="ARBA00004609"/>
    </source>
</evidence>
<evidence type="ECO:0000313" key="15">
    <source>
        <dbReference type="Ensembl" id="ENSMODP00000017648.4"/>
    </source>
</evidence>
<proteinExistence type="inferred from homology"/>
<dbReference type="STRING" id="13616.ENSMODP00000017648"/>
<dbReference type="PROSITE" id="PS00162">
    <property type="entry name" value="ALPHA_CA_1"/>
    <property type="match status" value="1"/>
</dbReference>
<name>F6Y4R2_MONDO</name>
<keyword evidence="10" id="KW-0449">Lipoprotein</keyword>
<keyword evidence="5" id="KW-0336">GPI-anchor</keyword>
<dbReference type="SUPFAM" id="SSF51069">
    <property type="entry name" value="Carbonic anhydrase"/>
    <property type="match status" value="1"/>
</dbReference>
<keyword evidence="5" id="KW-0472">Membrane</keyword>
<dbReference type="PROSITE" id="PS51144">
    <property type="entry name" value="ALPHA_CA_2"/>
    <property type="match status" value="1"/>
</dbReference>
<evidence type="ECO:0000256" key="12">
    <source>
        <dbReference type="ARBA" id="ARBA00049061"/>
    </source>
</evidence>
<comment type="cofactor">
    <cofactor evidence="13">
        <name>Zn(2+)</name>
        <dbReference type="ChEBI" id="CHEBI:29105"/>
    </cofactor>
</comment>
<protein>
    <recommendedName>
        <fullName evidence="13">Carbonic anhydrase</fullName>
        <ecNumber evidence="13">4.2.1.1</ecNumber>
    </recommendedName>
</protein>
<dbReference type="Proteomes" id="UP000002280">
    <property type="component" value="Chromosome 2"/>
</dbReference>
<dbReference type="GO" id="GO:0098552">
    <property type="term" value="C:side of membrane"/>
    <property type="evidence" value="ECO:0007669"/>
    <property type="project" value="UniProtKB-KW"/>
</dbReference>
<organism evidence="15 16">
    <name type="scientific">Monodelphis domestica</name>
    <name type="common">Gray short-tailed opossum</name>
    <dbReference type="NCBI Taxonomy" id="13616"/>
    <lineage>
        <taxon>Eukaryota</taxon>
        <taxon>Metazoa</taxon>
        <taxon>Chordata</taxon>
        <taxon>Craniata</taxon>
        <taxon>Vertebrata</taxon>
        <taxon>Euteleostomi</taxon>
        <taxon>Mammalia</taxon>
        <taxon>Metatheria</taxon>
        <taxon>Didelphimorphia</taxon>
        <taxon>Didelphidae</taxon>
        <taxon>Monodelphis</taxon>
    </lineage>
</organism>
<comment type="similarity">
    <text evidence="2 13">Belongs to the alpha-carbonic anhydrase family.</text>
</comment>
<evidence type="ECO:0000259" key="14">
    <source>
        <dbReference type="PROSITE" id="PS51144"/>
    </source>
</evidence>
<dbReference type="PANTHER" id="PTHR18952:SF95">
    <property type="entry name" value="CARBONIC ANHYDRASE 4"/>
    <property type="match status" value="1"/>
</dbReference>
<feature type="domain" description="Alpha-carbonic anhydrase" evidence="14">
    <location>
        <begin position="18"/>
        <end position="293"/>
    </location>
</feature>
<dbReference type="GO" id="GO:0005886">
    <property type="term" value="C:plasma membrane"/>
    <property type="evidence" value="ECO:0000318"/>
    <property type="project" value="GO_Central"/>
</dbReference>
<reference evidence="15" key="2">
    <citation type="submission" date="2025-08" db="UniProtKB">
        <authorList>
            <consortium name="Ensembl"/>
        </authorList>
    </citation>
    <scope>IDENTIFICATION</scope>
</reference>
<evidence type="ECO:0000256" key="3">
    <source>
        <dbReference type="ARBA" id="ARBA00011736"/>
    </source>
</evidence>
<dbReference type="Gene3D" id="3.10.200.10">
    <property type="entry name" value="Alpha carbonic anhydrase"/>
    <property type="match status" value="1"/>
</dbReference>
<dbReference type="FunFam" id="3.10.200.10:FF:000003">
    <property type="entry name" value="Carbonic anhydrase 12"/>
    <property type="match status" value="1"/>
</dbReference>
<dbReference type="InParanoid" id="F6Y4R2"/>
<dbReference type="HOGENOM" id="CLU_039326_2_2_1"/>
<evidence type="ECO:0000256" key="6">
    <source>
        <dbReference type="ARBA" id="ARBA00022723"/>
    </source>
</evidence>
<evidence type="ECO:0000256" key="7">
    <source>
        <dbReference type="ARBA" id="ARBA00022833"/>
    </source>
</evidence>
<dbReference type="InterPro" id="IPR023561">
    <property type="entry name" value="Carbonic_anhydrase_a-class"/>
</dbReference>
<keyword evidence="9 13" id="KW-0456">Lyase</keyword>
<dbReference type="InterPro" id="IPR036398">
    <property type="entry name" value="CA_dom_sf"/>
</dbReference>
<dbReference type="Pfam" id="PF00194">
    <property type="entry name" value="Carb_anhydrase"/>
    <property type="match status" value="1"/>
</dbReference>
<keyword evidence="16" id="KW-1185">Reference proteome</keyword>
<reference evidence="15" key="3">
    <citation type="submission" date="2025-09" db="UniProtKB">
        <authorList>
            <consortium name="Ensembl"/>
        </authorList>
    </citation>
    <scope>IDENTIFICATION</scope>
</reference>
<dbReference type="InterPro" id="IPR001148">
    <property type="entry name" value="CA_dom"/>
</dbReference>
<evidence type="ECO:0000256" key="2">
    <source>
        <dbReference type="ARBA" id="ARBA00010718"/>
    </source>
</evidence>
<comment type="function">
    <text evidence="11">Catalyzes the reversible hydration of carbon dioxide into bicarbonate and protons and thus is essential to maintaining intracellular and extracellular pH. May stimulate the sodium/bicarbonate transporter activity of SLC4A4 that acts in pH homeostasis. It is essential for acid overload removal from the retina and retina epithelium, and acid release in the choriocapillaris in the choroid.</text>
</comment>
<dbReference type="OMA" id="INIDTEM"/>
<keyword evidence="8" id="KW-0325">Glycoprotein</keyword>
<comment type="catalytic activity">
    <reaction evidence="12">
        <text>hydrogencarbonate + H(+) = CO2 + H2O</text>
        <dbReference type="Rhea" id="RHEA:10748"/>
        <dbReference type="ChEBI" id="CHEBI:15377"/>
        <dbReference type="ChEBI" id="CHEBI:15378"/>
        <dbReference type="ChEBI" id="CHEBI:16526"/>
        <dbReference type="ChEBI" id="CHEBI:17544"/>
        <dbReference type="EC" id="4.2.1.1"/>
    </reaction>
    <physiologicalReaction direction="left-to-right" evidence="12">
        <dbReference type="Rhea" id="RHEA:10749"/>
    </physiologicalReaction>
    <physiologicalReaction direction="right-to-left" evidence="12">
        <dbReference type="Rhea" id="RHEA:10750"/>
    </physiologicalReaction>
</comment>
<evidence type="ECO:0000256" key="9">
    <source>
        <dbReference type="ARBA" id="ARBA00023239"/>
    </source>
</evidence>
<dbReference type="GO" id="GO:0004089">
    <property type="term" value="F:carbonate dehydratase activity"/>
    <property type="evidence" value="ECO:0000318"/>
    <property type="project" value="GO_Central"/>
</dbReference>
<evidence type="ECO:0000256" key="10">
    <source>
        <dbReference type="ARBA" id="ARBA00023288"/>
    </source>
</evidence>
<dbReference type="AlphaFoldDB" id="F6Y4R2"/>
<keyword evidence="7 13" id="KW-0862">Zinc</keyword>
<dbReference type="SMART" id="SM01057">
    <property type="entry name" value="Carb_anhydrase"/>
    <property type="match status" value="1"/>
</dbReference>
<dbReference type="EC" id="4.2.1.1" evidence="13"/>
<comment type="function">
    <text evidence="13">Reversible hydration of carbon dioxide.</text>
</comment>
<dbReference type="eggNOG" id="KOG0382">
    <property type="taxonomic scope" value="Eukaryota"/>
</dbReference>